<evidence type="ECO:0000313" key="3">
    <source>
        <dbReference type="Proteomes" id="UP000008744"/>
    </source>
</evidence>
<dbReference type="EMBL" id="CH479200">
    <property type="protein sequence ID" value="EDW29765.1"/>
    <property type="molecule type" value="Genomic_DNA"/>
</dbReference>
<accession>B4H0H0</accession>
<evidence type="ECO:0000313" key="2">
    <source>
        <dbReference type="EMBL" id="EDW29765.1"/>
    </source>
</evidence>
<gene>
    <name evidence="2" type="primary">Dper\GL14858</name>
    <name evidence="2" type="ORF">Dper_GL14858</name>
</gene>
<proteinExistence type="predicted"/>
<feature type="region of interest" description="Disordered" evidence="1">
    <location>
        <begin position="1"/>
        <end position="23"/>
    </location>
</feature>
<dbReference type="AlphaFoldDB" id="B4H0H0"/>
<protein>
    <submittedName>
        <fullName evidence="2">GL14858</fullName>
    </submittedName>
</protein>
<reference evidence="2 3" key="1">
    <citation type="journal article" date="2007" name="Nature">
        <title>Evolution of genes and genomes on the Drosophila phylogeny.</title>
        <authorList>
            <consortium name="Drosophila 12 Genomes Consortium"/>
            <person name="Clark A.G."/>
            <person name="Eisen M.B."/>
            <person name="Smith D.R."/>
            <person name="Bergman C.M."/>
            <person name="Oliver B."/>
            <person name="Markow T.A."/>
            <person name="Kaufman T.C."/>
            <person name="Kellis M."/>
            <person name="Gelbart W."/>
            <person name="Iyer V.N."/>
            <person name="Pollard D.A."/>
            <person name="Sackton T.B."/>
            <person name="Larracuente A.M."/>
            <person name="Singh N.D."/>
            <person name="Abad J.P."/>
            <person name="Abt D.N."/>
            <person name="Adryan B."/>
            <person name="Aguade M."/>
            <person name="Akashi H."/>
            <person name="Anderson W.W."/>
            <person name="Aquadro C.F."/>
            <person name="Ardell D.H."/>
            <person name="Arguello R."/>
            <person name="Artieri C.G."/>
            <person name="Barbash D.A."/>
            <person name="Barker D."/>
            <person name="Barsanti P."/>
            <person name="Batterham P."/>
            <person name="Batzoglou S."/>
            <person name="Begun D."/>
            <person name="Bhutkar A."/>
            <person name="Blanco E."/>
            <person name="Bosak S.A."/>
            <person name="Bradley R.K."/>
            <person name="Brand A.D."/>
            <person name="Brent M.R."/>
            <person name="Brooks A.N."/>
            <person name="Brown R.H."/>
            <person name="Butlin R.K."/>
            <person name="Caggese C."/>
            <person name="Calvi B.R."/>
            <person name="Bernardo de Carvalho A."/>
            <person name="Caspi A."/>
            <person name="Castrezana S."/>
            <person name="Celniker S.E."/>
            <person name="Chang J.L."/>
            <person name="Chapple C."/>
            <person name="Chatterji S."/>
            <person name="Chinwalla A."/>
            <person name="Civetta A."/>
            <person name="Clifton S.W."/>
            <person name="Comeron J.M."/>
            <person name="Costello J.C."/>
            <person name="Coyne J.A."/>
            <person name="Daub J."/>
            <person name="David R.G."/>
            <person name="Delcher A.L."/>
            <person name="Delehaunty K."/>
            <person name="Do C.B."/>
            <person name="Ebling H."/>
            <person name="Edwards K."/>
            <person name="Eickbush T."/>
            <person name="Evans J.D."/>
            <person name="Filipski A."/>
            <person name="Findeiss S."/>
            <person name="Freyhult E."/>
            <person name="Fulton L."/>
            <person name="Fulton R."/>
            <person name="Garcia A.C."/>
            <person name="Gardiner A."/>
            <person name="Garfield D.A."/>
            <person name="Garvin B.E."/>
            <person name="Gibson G."/>
            <person name="Gilbert D."/>
            <person name="Gnerre S."/>
            <person name="Godfrey J."/>
            <person name="Good R."/>
            <person name="Gotea V."/>
            <person name="Gravely B."/>
            <person name="Greenberg A.J."/>
            <person name="Griffiths-Jones S."/>
            <person name="Gross S."/>
            <person name="Guigo R."/>
            <person name="Gustafson E.A."/>
            <person name="Haerty W."/>
            <person name="Hahn M.W."/>
            <person name="Halligan D.L."/>
            <person name="Halpern A.L."/>
            <person name="Halter G.M."/>
            <person name="Han M.V."/>
            <person name="Heger A."/>
            <person name="Hillier L."/>
            <person name="Hinrichs A.S."/>
            <person name="Holmes I."/>
            <person name="Hoskins R.A."/>
            <person name="Hubisz M.J."/>
            <person name="Hultmark D."/>
            <person name="Huntley M.A."/>
            <person name="Jaffe D.B."/>
            <person name="Jagadeeshan S."/>
            <person name="Jeck W.R."/>
            <person name="Johnson J."/>
            <person name="Jones C.D."/>
            <person name="Jordan W.C."/>
            <person name="Karpen G.H."/>
            <person name="Kataoka E."/>
            <person name="Keightley P.D."/>
            <person name="Kheradpour P."/>
            <person name="Kirkness E.F."/>
            <person name="Koerich L.B."/>
            <person name="Kristiansen K."/>
            <person name="Kudrna D."/>
            <person name="Kulathinal R.J."/>
            <person name="Kumar S."/>
            <person name="Kwok R."/>
            <person name="Lander E."/>
            <person name="Langley C.H."/>
            <person name="Lapoint R."/>
            <person name="Lazzaro B.P."/>
            <person name="Lee S.J."/>
            <person name="Levesque L."/>
            <person name="Li R."/>
            <person name="Lin C.F."/>
            <person name="Lin M.F."/>
            <person name="Lindblad-Toh K."/>
            <person name="Llopart A."/>
            <person name="Long M."/>
            <person name="Low L."/>
            <person name="Lozovsky E."/>
            <person name="Lu J."/>
            <person name="Luo M."/>
            <person name="Machado C.A."/>
            <person name="Makalowski W."/>
            <person name="Marzo M."/>
            <person name="Matsuda M."/>
            <person name="Matzkin L."/>
            <person name="McAllister B."/>
            <person name="McBride C.S."/>
            <person name="McKernan B."/>
            <person name="McKernan K."/>
            <person name="Mendez-Lago M."/>
            <person name="Minx P."/>
            <person name="Mollenhauer M.U."/>
            <person name="Montooth K."/>
            <person name="Mount S.M."/>
            <person name="Mu X."/>
            <person name="Myers E."/>
            <person name="Negre B."/>
            <person name="Newfeld S."/>
            <person name="Nielsen R."/>
            <person name="Noor M.A."/>
            <person name="O'Grady P."/>
            <person name="Pachter L."/>
            <person name="Papaceit M."/>
            <person name="Parisi M.J."/>
            <person name="Parisi M."/>
            <person name="Parts L."/>
            <person name="Pedersen J.S."/>
            <person name="Pesole G."/>
            <person name="Phillippy A.M."/>
            <person name="Ponting C.P."/>
            <person name="Pop M."/>
            <person name="Porcelli D."/>
            <person name="Powell J.R."/>
            <person name="Prohaska S."/>
            <person name="Pruitt K."/>
            <person name="Puig M."/>
            <person name="Quesneville H."/>
            <person name="Ram K.R."/>
            <person name="Rand D."/>
            <person name="Rasmussen M.D."/>
            <person name="Reed L.K."/>
            <person name="Reenan R."/>
            <person name="Reily A."/>
            <person name="Remington K.A."/>
            <person name="Rieger T.T."/>
            <person name="Ritchie M.G."/>
            <person name="Robin C."/>
            <person name="Rogers Y.H."/>
            <person name="Rohde C."/>
            <person name="Rozas J."/>
            <person name="Rubenfield M.J."/>
            <person name="Ruiz A."/>
            <person name="Russo S."/>
            <person name="Salzberg S.L."/>
            <person name="Sanchez-Gracia A."/>
            <person name="Saranga D.J."/>
            <person name="Sato H."/>
            <person name="Schaeffer S.W."/>
            <person name="Schatz M.C."/>
            <person name="Schlenke T."/>
            <person name="Schwartz R."/>
            <person name="Segarra C."/>
            <person name="Singh R.S."/>
            <person name="Sirot L."/>
            <person name="Sirota M."/>
            <person name="Sisneros N.B."/>
            <person name="Smith C.D."/>
            <person name="Smith T.F."/>
            <person name="Spieth J."/>
            <person name="Stage D.E."/>
            <person name="Stark A."/>
            <person name="Stephan W."/>
            <person name="Strausberg R.L."/>
            <person name="Strempel S."/>
            <person name="Sturgill D."/>
            <person name="Sutton G."/>
            <person name="Sutton G.G."/>
            <person name="Tao W."/>
            <person name="Teichmann S."/>
            <person name="Tobari Y.N."/>
            <person name="Tomimura Y."/>
            <person name="Tsolas J.M."/>
            <person name="Valente V.L."/>
            <person name="Venter E."/>
            <person name="Venter J.C."/>
            <person name="Vicario S."/>
            <person name="Vieira F.G."/>
            <person name="Vilella A.J."/>
            <person name="Villasante A."/>
            <person name="Walenz B."/>
            <person name="Wang J."/>
            <person name="Wasserman M."/>
            <person name="Watts T."/>
            <person name="Wilson D."/>
            <person name="Wilson R.K."/>
            <person name="Wing R.A."/>
            <person name="Wolfner M.F."/>
            <person name="Wong A."/>
            <person name="Wong G.K."/>
            <person name="Wu C.I."/>
            <person name="Wu G."/>
            <person name="Yamamoto D."/>
            <person name="Yang H.P."/>
            <person name="Yang S.P."/>
            <person name="Yorke J.A."/>
            <person name="Yoshida K."/>
            <person name="Zdobnov E."/>
            <person name="Zhang P."/>
            <person name="Zhang Y."/>
            <person name="Zimin A.V."/>
            <person name="Baldwin J."/>
            <person name="Abdouelleil A."/>
            <person name="Abdulkadir J."/>
            <person name="Abebe A."/>
            <person name="Abera B."/>
            <person name="Abreu J."/>
            <person name="Acer S.C."/>
            <person name="Aftuck L."/>
            <person name="Alexander A."/>
            <person name="An P."/>
            <person name="Anderson E."/>
            <person name="Anderson S."/>
            <person name="Arachi H."/>
            <person name="Azer M."/>
            <person name="Bachantsang P."/>
            <person name="Barry A."/>
            <person name="Bayul T."/>
            <person name="Berlin A."/>
            <person name="Bessette D."/>
            <person name="Bloom T."/>
            <person name="Blye J."/>
            <person name="Boguslavskiy L."/>
            <person name="Bonnet C."/>
            <person name="Boukhgalter B."/>
            <person name="Bourzgui I."/>
            <person name="Brown A."/>
            <person name="Cahill P."/>
            <person name="Channer S."/>
            <person name="Cheshatsang Y."/>
            <person name="Chuda L."/>
            <person name="Citroen M."/>
            <person name="Collymore A."/>
            <person name="Cooke P."/>
            <person name="Costello M."/>
            <person name="D'Aco K."/>
            <person name="Daza R."/>
            <person name="De Haan G."/>
            <person name="DeGray S."/>
            <person name="DeMaso C."/>
            <person name="Dhargay N."/>
            <person name="Dooley K."/>
            <person name="Dooley E."/>
            <person name="Doricent M."/>
            <person name="Dorje P."/>
            <person name="Dorjee K."/>
            <person name="Dupes A."/>
            <person name="Elong R."/>
            <person name="Falk J."/>
            <person name="Farina A."/>
            <person name="Faro S."/>
            <person name="Ferguson D."/>
            <person name="Fisher S."/>
            <person name="Foley C.D."/>
            <person name="Franke A."/>
            <person name="Friedrich D."/>
            <person name="Gadbois L."/>
            <person name="Gearin G."/>
            <person name="Gearin C.R."/>
            <person name="Giannoukos G."/>
            <person name="Goode T."/>
            <person name="Graham J."/>
            <person name="Grandbois E."/>
            <person name="Grewal S."/>
            <person name="Gyaltsen K."/>
            <person name="Hafez N."/>
            <person name="Hagos B."/>
            <person name="Hall J."/>
            <person name="Henson C."/>
            <person name="Hollinger A."/>
            <person name="Honan T."/>
            <person name="Huard M.D."/>
            <person name="Hughes L."/>
            <person name="Hurhula B."/>
            <person name="Husby M.E."/>
            <person name="Kamat A."/>
            <person name="Kanga B."/>
            <person name="Kashin S."/>
            <person name="Khazanovich D."/>
            <person name="Kisner P."/>
            <person name="Lance K."/>
            <person name="Lara M."/>
            <person name="Lee W."/>
            <person name="Lennon N."/>
            <person name="Letendre F."/>
            <person name="LeVine R."/>
            <person name="Lipovsky A."/>
            <person name="Liu X."/>
            <person name="Liu J."/>
            <person name="Liu S."/>
            <person name="Lokyitsang T."/>
            <person name="Lokyitsang Y."/>
            <person name="Lubonja R."/>
            <person name="Lui A."/>
            <person name="MacDonald P."/>
            <person name="Magnisalis V."/>
            <person name="Maru K."/>
            <person name="Matthews C."/>
            <person name="McCusker W."/>
            <person name="McDonough S."/>
            <person name="Mehta T."/>
            <person name="Meldrim J."/>
            <person name="Meneus L."/>
            <person name="Mihai O."/>
            <person name="Mihalev A."/>
            <person name="Mihova T."/>
            <person name="Mittelman R."/>
            <person name="Mlenga V."/>
            <person name="Montmayeur A."/>
            <person name="Mulrain L."/>
            <person name="Navidi A."/>
            <person name="Naylor J."/>
            <person name="Negash T."/>
            <person name="Nguyen T."/>
            <person name="Nguyen N."/>
            <person name="Nicol R."/>
            <person name="Norbu C."/>
            <person name="Norbu N."/>
            <person name="Novod N."/>
            <person name="O'Neill B."/>
            <person name="Osman S."/>
            <person name="Markiewicz E."/>
            <person name="Oyono O.L."/>
            <person name="Patti C."/>
            <person name="Phunkhang P."/>
            <person name="Pierre F."/>
            <person name="Priest M."/>
            <person name="Raghuraman S."/>
            <person name="Rege F."/>
            <person name="Reyes R."/>
            <person name="Rise C."/>
            <person name="Rogov P."/>
            <person name="Ross K."/>
            <person name="Ryan E."/>
            <person name="Settipalli S."/>
            <person name="Shea T."/>
            <person name="Sherpa N."/>
            <person name="Shi L."/>
            <person name="Shih D."/>
            <person name="Sparrow T."/>
            <person name="Spaulding J."/>
            <person name="Stalker J."/>
            <person name="Stange-Thomann N."/>
            <person name="Stavropoulos S."/>
            <person name="Stone C."/>
            <person name="Strader C."/>
            <person name="Tesfaye S."/>
            <person name="Thomson T."/>
            <person name="Thoulutsang Y."/>
            <person name="Thoulutsang D."/>
            <person name="Topham K."/>
            <person name="Topping I."/>
            <person name="Tsamla T."/>
            <person name="Vassiliev H."/>
            <person name="Vo A."/>
            <person name="Wangchuk T."/>
            <person name="Wangdi T."/>
            <person name="Weiand M."/>
            <person name="Wilkinson J."/>
            <person name="Wilson A."/>
            <person name="Yadav S."/>
            <person name="Young G."/>
            <person name="Yu Q."/>
            <person name="Zembek L."/>
            <person name="Zhong D."/>
            <person name="Zimmer A."/>
            <person name="Zwirko Z."/>
            <person name="Jaffe D.B."/>
            <person name="Alvarez P."/>
            <person name="Brockman W."/>
            <person name="Butler J."/>
            <person name="Chin C."/>
            <person name="Gnerre S."/>
            <person name="Grabherr M."/>
            <person name="Kleber M."/>
            <person name="Mauceli E."/>
            <person name="MacCallum I."/>
        </authorList>
    </citation>
    <scope>NUCLEOTIDE SEQUENCE [LARGE SCALE GENOMIC DNA]</scope>
    <source>
        <strain evidence="3">MSH-3 / Tucson 14011-0111.49</strain>
    </source>
</reference>
<dbReference type="Proteomes" id="UP000008744">
    <property type="component" value="Unassembled WGS sequence"/>
</dbReference>
<name>B4H0H0_DROPE</name>
<feature type="compositionally biased region" description="Polar residues" evidence="1">
    <location>
        <begin position="1"/>
        <end position="10"/>
    </location>
</feature>
<organism evidence="3">
    <name type="scientific">Drosophila persimilis</name>
    <name type="common">Fruit fly</name>
    <dbReference type="NCBI Taxonomy" id="7234"/>
    <lineage>
        <taxon>Eukaryota</taxon>
        <taxon>Metazoa</taxon>
        <taxon>Ecdysozoa</taxon>
        <taxon>Arthropoda</taxon>
        <taxon>Hexapoda</taxon>
        <taxon>Insecta</taxon>
        <taxon>Pterygota</taxon>
        <taxon>Neoptera</taxon>
        <taxon>Endopterygota</taxon>
        <taxon>Diptera</taxon>
        <taxon>Brachycera</taxon>
        <taxon>Muscomorpha</taxon>
        <taxon>Ephydroidea</taxon>
        <taxon>Drosophilidae</taxon>
        <taxon>Drosophila</taxon>
        <taxon>Sophophora</taxon>
    </lineage>
</organism>
<keyword evidence="3" id="KW-1185">Reference proteome</keyword>
<evidence type="ECO:0000256" key="1">
    <source>
        <dbReference type="SAM" id="MobiDB-lite"/>
    </source>
</evidence>
<sequence>MTIETPQTARGESKPQKTPVINDEVPLKMSSSHQEVKPKTDNNEIATTSLYIASFRKGKPEQCWKLFDTERKQKRIWTKGAEDDKEGNNPCYSMTVRYNPELSLDNNDVSES</sequence>
<dbReference type="HOGENOM" id="CLU_2148429_0_0_1"/>